<dbReference type="InterPro" id="IPR012944">
    <property type="entry name" value="SusD_RagB_dom"/>
</dbReference>
<evidence type="ECO:0000259" key="7">
    <source>
        <dbReference type="Pfam" id="PF14322"/>
    </source>
</evidence>
<name>A0ABW3QAK9_9BACT</name>
<dbReference type="Pfam" id="PF07980">
    <property type="entry name" value="SusD_RagB"/>
    <property type="match status" value="1"/>
</dbReference>
<evidence type="ECO:0000256" key="3">
    <source>
        <dbReference type="ARBA" id="ARBA00022729"/>
    </source>
</evidence>
<dbReference type="RefSeq" id="WP_379885186.1">
    <property type="nucleotide sequence ID" value="NZ_JBHTLP010000022.1"/>
</dbReference>
<gene>
    <name evidence="8" type="ORF">ACFQ4C_25820</name>
</gene>
<evidence type="ECO:0000256" key="5">
    <source>
        <dbReference type="ARBA" id="ARBA00023237"/>
    </source>
</evidence>
<keyword evidence="3" id="KW-0732">Signal</keyword>
<dbReference type="Proteomes" id="UP001597116">
    <property type="component" value="Unassembled WGS sequence"/>
</dbReference>
<proteinExistence type="inferred from homology"/>
<reference evidence="9" key="1">
    <citation type="journal article" date="2019" name="Int. J. Syst. Evol. Microbiol.">
        <title>The Global Catalogue of Microorganisms (GCM) 10K type strain sequencing project: providing services to taxonomists for standard genome sequencing and annotation.</title>
        <authorList>
            <consortium name="The Broad Institute Genomics Platform"/>
            <consortium name="The Broad Institute Genome Sequencing Center for Infectious Disease"/>
            <person name="Wu L."/>
            <person name="Ma J."/>
        </authorList>
    </citation>
    <scope>NUCLEOTIDE SEQUENCE [LARGE SCALE GENOMIC DNA]</scope>
    <source>
        <strain evidence="9">CCUG 55608</strain>
    </source>
</reference>
<sequence length="543" mass="60466">MNLLKKISGLCVVLLTVAGCGTLDIAPVDRFTELNFWTTSENVNNALNNIYSGMYNSTLYFYNEALSDNAYTAQGSAAGNPEAIASGSFTSTLPKFQNDWSFYYSGIKSCNIFLTNVDQNTTLPAETLARMKGEVRFVRAWHHFNLMKWYGDIPLLDRDISPDEAKTIARSPRATVLKFITDELTAAASVLPSRDAYAPADNGRITKGAAIALQARALLYEGNRMAEVVALCEQLMNDQATNGRYGLAANYSDLFSSPTVNKNSNESILALQYVPGLRTWSEFFDFAPRSAGARTNSMAPTQELVNDYIMLNGKAINETGSGYVESNPYVNRDPRLTATVVYDQYVWRNADGTTQTIYIRPGSDPVRPALNEYALNGQGSPTGYYWRKYYDPNSLANFASGLNLHLIRYAEVLLMYAEAKQSLGQMTADVWDKTIRPLRQRAGFTDAAALNFPTGGDLTGIIRRERRTEFAMEGLRIDDIRRWRIAETVLNGYAHGAKFGDPAVDNGYIRAQRRQFDPAKNYLWPLPASELNLNKSLTQNPGY</sequence>
<comment type="caution">
    <text evidence="8">The sequence shown here is derived from an EMBL/GenBank/DDBJ whole genome shotgun (WGS) entry which is preliminary data.</text>
</comment>
<evidence type="ECO:0000256" key="1">
    <source>
        <dbReference type="ARBA" id="ARBA00004442"/>
    </source>
</evidence>
<evidence type="ECO:0000259" key="6">
    <source>
        <dbReference type="Pfam" id="PF07980"/>
    </source>
</evidence>
<dbReference type="EMBL" id="JBHTLP010000022">
    <property type="protein sequence ID" value="MFD1144572.1"/>
    <property type="molecule type" value="Genomic_DNA"/>
</dbReference>
<feature type="domain" description="SusD-like N-terminal" evidence="7">
    <location>
        <begin position="42"/>
        <end position="218"/>
    </location>
</feature>
<keyword evidence="4" id="KW-0472">Membrane</keyword>
<organism evidence="8 9">
    <name type="scientific">Larkinella insperata</name>
    <dbReference type="NCBI Taxonomy" id="332158"/>
    <lineage>
        <taxon>Bacteria</taxon>
        <taxon>Pseudomonadati</taxon>
        <taxon>Bacteroidota</taxon>
        <taxon>Cytophagia</taxon>
        <taxon>Cytophagales</taxon>
        <taxon>Spirosomataceae</taxon>
        <taxon>Larkinella</taxon>
    </lineage>
</organism>
<dbReference type="Gene3D" id="1.25.40.390">
    <property type="match status" value="1"/>
</dbReference>
<evidence type="ECO:0000256" key="2">
    <source>
        <dbReference type="ARBA" id="ARBA00006275"/>
    </source>
</evidence>
<comment type="subcellular location">
    <subcellularLocation>
        <location evidence="1">Cell outer membrane</location>
    </subcellularLocation>
</comment>
<keyword evidence="9" id="KW-1185">Reference proteome</keyword>
<dbReference type="InterPro" id="IPR033985">
    <property type="entry name" value="SusD-like_N"/>
</dbReference>
<accession>A0ABW3QAK9</accession>
<dbReference type="SUPFAM" id="SSF48452">
    <property type="entry name" value="TPR-like"/>
    <property type="match status" value="1"/>
</dbReference>
<evidence type="ECO:0000256" key="4">
    <source>
        <dbReference type="ARBA" id="ARBA00023136"/>
    </source>
</evidence>
<comment type="similarity">
    <text evidence="2">Belongs to the SusD family.</text>
</comment>
<protein>
    <submittedName>
        <fullName evidence="8">RagB/SusD family nutrient uptake outer membrane protein</fullName>
    </submittedName>
</protein>
<dbReference type="PROSITE" id="PS51257">
    <property type="entry name" value="PROKAR_LIPOPROTEIN"/>
    <property type="match status" value="1"/>
</dbReference>
<evidence type="ECO:0000313" key="9">
    <source>
        <dbReference type="Proteomes" id="UP001597116"/>
    </source>
</evidence>
<dbReference type="Pfam" id="PF14322">
    <property type="entry name" value="SusD-like_3"/>
    <property type="match status" value="1"/>
</dbReference>
<feature type="domain" description="RagB/SusD" evidence="6">
    <location>
        <begin position="290"/>
        <end position="543"/>
    </location>
</feature>
<dbReference type="InterPro" id="IPR011990">
    <property type="entry name" value="TPR-like_helical_dom_sf"/>
</dbReference>
<evidence type="ECO:0000313" key="8">
    <source>
        <dbReference type="EMBL" id="MFD1144572.1"/>
    </source>
</evidence>
<keyword evidence="5" id="KW-0998">Cell outer membrane</keyword>